<organism evidence="7 8">
    <name type="scientific">Candidatus Accumulibacter phosphatis</name>
    <dbReference type="NCBI Taxonomy" id="327160"/>
    <lineage>
        <taxon>Bacteria</taxon>
        <taxon>Pseudomonadati</taxon>
        <taxon>Pseudomonadota</taxon>
        <taxon>Betaproteobacteria</taxon>
        <taxon>Candidatus Accumulibacter</taxon>
    </lineage>
</organism>
<keyword evidence="8" id="KW-1185">Reference proteome</keyword>
<comment type="similarity">
    <text evidence="2">Belongs to the polysaccharide synthase family.</text>
</comment>
<evidence type="ECO:0000256" key="1">
    <source>
        <dbReference type="ARBA" id="ARBA00004651"/>
    </source>
</evidence>
<accession>A0ABX1U068</accession>
<dbReference type="PANTHER" id="PTHR30250:SF10">
    <property type="entry name" value="LIPOPOLYSACCHARIDE BIOSYNTHESIS PROTEIN WZXC"/>
    <property type="match status" value="1"/>
</dbReference>
<proteinExistence type="inferred from homology"/>
<sequence length="123" mass="13467">MFVAGKLLGKEALGFYSVAMHLASLPVQKVSGILNQVAFPAFSKIQNDSATVKLHVLKSVRILSFLSFPVLWGISSIAPEIVQLLLGPKWEPAILPLQILPMIMPLRMISNFFTVSCGCDWSP</sequence>
<evidence type="ECO:0000313" key="7">
    <source>
        <dbReference type="EMBL" id="NMQ28853.1"/>
    </source>
</evidence>
<evidence type="ECO:0000256" key="4">
    <source>
        <dbReference type="ARBA" id="ARBA00022692"/>
    </source>
</evidence>
<evidence type="ECO:0000313" key="8">
    <source>
        <dbReference type="Proteomes" id="UP000749010"/>
    </source>
</evidence>
<gene>
    <name evidence="7" type="ORF">E4Q23_14455</name>
</gene>
<keyword evidence="4" id="KW-0812">Transmembrane</keyword>
<name>A0ABX1U068_9PROT</name>
<evidence type="ECO:0000256" key="5">
    <source>
        <dbReference type="ARBA" id="ARBA00022989"/>
    </source>
</evidence>
<protein>
    <recommendedName>
        <fullName evidence="9">Lipopolysaccharide biosynthesis protein WzxC</fullName>
    </recommendedName>
</protein>
<dbReference type="Pfam" id="PF13440">
    <property type="entry name" value="Polysacc_synt_3"/>
    <property type="match status" value="1"/>
</dbReference>
<evidence type="ECO:0000256" key="3">
    <source>
        <dbReference type="ARBA" id="ARBA00022475"/>
    </source>
</evidence>
<dbReference type="EMBL" id="SPMY01000041">
    <property type="protein sequence ID" value="NMQ28853.1"/>
    <property type="molecule type" value="Genomic_DNA"/>
</dbReference>
<comment type="subcellular location">
    <subcellularLocation>
        <location evidence="1">Cell membrane</location>
        <topology evidence="1">Multi-pass membrane protein</topology>
    </subcellularLocation>
</comment>
<keyword evidence="5" id="KW-1133">Transmembrane helix</keyword>
<dbReference type="Proteomes" id="UP000749010">
    <property type="component" value="Unassembled WGS sequence"/>
</dbReference>
<evidence type="ECO:0008006" key="9">
    <source>
        <dbReference type="Google" id="ProtNLM"/>
    </source>
</evidence>
<dbReference type="InterPro" id="IPR050833">
    <property type="entry name" value="Poly_Biosynth_Transport"/>
</dbReference>
<evidence type="ECO:0000256" key="6">
    <source>
        <dbReference type="ARBA" id="ARBA00023136"/>
    </source>
</evidence>
<reference evidence="7 8" key="1">
    <citation type="submission" date="2019-03" db="EMBL/GenBank/DDBJ databases">
        <title>Metabolic reconstructions from genomes of highly enriched 'Candidatus Accumulibacter' and 'Candidatus Competibacter' bioreactor populations.</title>
        <authorList>
            <person name="Annavajhala M.K."/>
            <person name="Welles L."/>
            <person name="Abbas B."/>
            <person name="Sorokin D."/>
            <person name="Park H."/>
            <person name="Van Loosdrecht M."/>
            <person name="Chandran K."/>
        </authorList>
    </citation>
    <scope>NUCLEOTIDE SEQUENCE [LARGE SCALE GENOMIC DNA]</scope>
    <source>
        <strain evidence="7 8">SBR_S</strain>
    </source>
</reference>
<keyword evidence="6" id="KW-0472">Membrane</keyword>
<comment type="caution">
    <text evidence="7">The sequence shown here is derived from an EMBL/GenBank/DDBJ whole genome shotgun (WGS) entry which is preliminary data.</text>
</comment>
<evidence type="ECO:0000256" key="2">
    <source>
        <dbReference type="ARBA" id="ARBA00007430"/>
    </source>
</evidence>
<keyword evidence="3" id="KW-1003">Cell membrane</keyword>
<dbReference type="PANTHER" id="PTHR30250">
    <property type="entry name" value="PST FAMILY PREDICTED COLANIC ACID TRANSPORTER"/>
    <property type="match status" value="1"/>
</dbReference>